<dbReference type="InterPro" id="IPR002669">
    <property type="entry name" value="UreD"/>
</dbReference>
<keyword evidence="5" id="KW-1185">Reference proteome</keyword>
<dbReference type="Pfam" id="PF01774">
    <property type="entry name" value="UreD"/>
    <property type="match status" value="1"/>
</dbReference>
<sequence length="271" mass="30580">MNYTGVLELSAAKKQSKTNLSNLYYEGALKITRPVYLEENLPSVYLIHVGGGYVDGDTYLTNLTVEEGAELAVTTQSSTKVYKTPKKPVEQVTNITLKKGSVLEYLPDPLIAYEGARFLQETVVHMEDEASLFYSDSMTPGWAADGSYFRYEWIRSKLKVYKGEKLVVFDHLLLEPDDEMSGLLQMEGYTHVGMFVILHEKAGKAFLDQFYEEMASLSADVRFGVSTLPQSGVILRILAKNTGSIEKMISRAHQFARRELLGKESVTWRKY</sequence>
<dbReference type="RefSeq" id="WP_113805437.1">
    <property type="nucleotide sequence ID" value="NZ_QOCW01000006.1"/>
</dbReference>
<dbReference type="GO" id="GO:0016151">
    <property type="term" value="F:nickel cation binding"/>
    <property type="evidence" value="ECO:0007669"/>
    <property type="project" value="UniProtKB-UniRule"/>
</dbReference>
<reference evidence="4 5" key="1">
    <citation type="submission" date="2018-07" db="EMBL/GenBank/DDBJ databases">
        <title>Lottiidibacillus patelloidae gen. nov., sp. nov., isolated from the intestinal tract of a marine limpet and the reclassification of B. taeanensis BH030017T, B. algicola KMM 3737T and B. hwajinpoensis SW-72T as genus Lottiidibacillus.</title>
        <authorList>
            <person name="Liu R."/>
            <person name="Huang Z."/>
        </authorList>
    </citation>
    <scope>NUCLEOTIDE SEQUENCE [LARGE SCALE GENOMIC DNA]</scope>
    <source>
        <strain evidence="4 5">BH030017</strain>
    </source>
</reference>
<comment type="function">
    <text evidence="3">Required for maturation of urease via the functional incorporation of the urease nickel metallocenter.</text>
</comment>
<evidence type="ECO:0000313" key="4">
    <source>
        <dbReference type="EMBL" id="RBW70148.1"/>
    </source>
</evidence>
<proteinExistence type="inferred from homology"/>
<name>A0A366XX54_9BACI</name>
<dbReference type="AlphaFoldDB" id="A0A366XX54"/>
<evidence type="ECO:0000256" key="2">
    <source>
        <dbReference type="ARBA" id="ARBA00023186"/>
    </source>
</evidence>
<dbReference type="Proteomes" id="UP000253314">
    <property type="component" value="Unassembled WGS sequence"/>
</dbReference>
<evidence type="ECO:0000256" key="3">
    <source>
        <dbReference type="HAMAP-Rule" id="MF_01384"/>
    </source>
</evidence>
<dbReference type="PANTHER" id="PTHR33643">
    <property type="entry name" value="UREASE ACCESSORY PROTEIN D"/>
    <property type="match status" value="1"/>
</dbReference>
<gene>
    <name evidence="3" type="primary">ureD</name>
    <name evidence="4" type="ORF">DS031_08130</name>
</gene>
<comment type="subcellular location">
    <subcellularLocation>
        <location evidence="3">Cytoplasm</location>
    </subcellularLocation>
</comment>
<keyword evidence="3" id="KW-0996">Nickel insertion</keyword>
<comment type="similarity">
    <text evidence="1 3">Belongs to the UreD family.</text>
</comment>
<dbReference type="GO" id="GO:0005737">
    <property type="term" value="C:cytoplasm"/>
    <property type="evidence" value="ECO:0007669"/>
    <property type="project" value="UniProtKB-SubCell"/>
</dbReference>
<keyword evidence="2 3" id="KW-0143">Chaperone</keyword>
<dbReference type="EMBL" id="QOCW01000006">
    <property type="protein sequence ID" value="RBW70148.1"/>
    <property type="molecule type" value="Genomic_DNA"/>
</dbReference>
<evidence type="ECO:0000313" key="5">
    <source>
        <dbReference type="Proteomes" id="UP000253314"/>
    </source>
</evidence>
<dbReference type="HAMAP" id="MF_01384">
    <property type="entry name" value="UreD"/>
    <property type="match status" value="1"/>
</dbReference>
<dbReference type="OrthoDB" id="9807968at2"/>
<dbReference type="PANTHER" id="PTHR33643:SF1">
    <property type="entry name" value="UREASE ACCESSORY PROTEIN D"/>
    <property type="match status" value="1"/>
</dbReference>
<organism evidence="4 5">
    <name type="scientific">Bacillus taeanensis</name>
    <dbReference type="NCBI Taxonomy" id="273032"/>
    <lineage>
        <taxon>Bacteria</taxon>
        <taxon>Bacillati</taxon>
        <taxon>Bacillota</taxon>
        <taxon>Bacilli</taxon>
        <taxon>Bacillales</taxon>
        <taxon>Bacillaceae</taxon>
        <taxon>Bacillus</taxon>
    </lineage>
</organism>
<protein>
    <recommendedName>
        <fullName evidence="3">Urease accessory protein UreD</fullName>
    </recommendedName>
</protein>
<comment type="subunit">
    <text evidence="3">UreD, UreF and UreG form a complex that acts as a GTP-hydrolysis-dependent molecular chaperone, activating the urease apoprotein by helping to assemble the nickel containing metallocenter of UreC. The UreE protein probably delivers the nickel.</text>
</comment>
<comment type="caution">
    <text evidence="4">The sequence shown here is derived from an EMBL/GenBank/DDBJ whole genome shotgun (WGS) entry which is preliminary data.</text>
</comment>
<keyword evidence="3" id="KW-0963">Cytoplasm</keyword>
<accession>A0A366XX54</accession>
<evidence type="ECO:0000256" key="1">
    <source>
        <dbReference type="ARBA" id="ARBA00007177"/>
    </source>
</evidence>